<feature type="binding site" evidence="11">
    <location>
        <begin position="162"/>
        <end position="164"/>
    </location>
    <ligand>
        <name>NADP(+)</name>
        <dbReference type="ChEBI" id="CHEBI:58349"/>
    </ligand>
</feature>
<dbReference type="PANTHER" id="PTHR48099">
    <property type="entry name" value="C-1-TETRAHYDROFOLATE SYNTHASE, CYTOPLASMIC-RELATED"/>
    <property type="match status" value="1"/>
</dbReference>
<comment type="caution">
    <text evidence="14">The sequence shown here is derived from an EMBL/GenBank/DDBJ whole genome shotgun (WGS) entry which is preliminary data.</text>
</comment>
<dbReference type="Pfam" id="PF02882">
    <property type="entry name" value="THF_DHG_CYH_C"/>
    <property type="match status" value="1"/>
</dbReference>
<evidence type="ECO:0000256" key="6">
    <source>
        <dbReference type="ARBA" id="ARBA00022857"/>
    </source>
</evidence>
<sequence length="281" mass="30522">MEILKGADVVAAINEELQDELKKFGKEIPHLAIIRVGERPDDIAYERGAMKRLNGIGLKCSNYIFPETITHEEFTSEFKKVNEDKTIDGILLLRPLPKQIDEKAIETLIDPQKDIDGISPMNLAKVFAGDDTAYAPCTAEAVIEMIDFAGIDLTGKRVTVVGRSLVVGKPLAMLLLKKNATVTICHTKTKEMENTCKNAEVIIAAAGKAKMLNDSYVGKNAIVIDVGINMDENNKLCGDVDFETIKDIAAMATPVPGGVGTVTTSVLAKHLIKAAKLKKIF</sequence>
<dbReference type="InterPro" id="IPR020631">
    <property type="entry name" value="THF_DH/CycHdrlase_NAD-bd_dom"/>
</dbReference>
<dbReference type="HAMAP" id="MF_01576">
    <property type="entry name" value="THF_DHG_CYH"/>
    <property type="match status" value="1"/>
</dbReference>
<dbReference type="Gene3D" id="3.40.50.720">
    <property type="entry name" value="NAD(P)-binding Rossmann-like Domain"/>
    <property type="match status" value="1"/>
</dbReference>
<dbReference type="Pfam" id="PF00763">
    <property type="entry name" value="THF_DHG_CYH"/>
    <property type="match status" value="1"/>
</dbReference>
<dbReference type="AlphaFoldDB" id="A0A371AXT9"/>
<evidence type="ECO:0000256" key="4">
    <source>
        <dbReference type="ARBA" id="ARBA00022755"/>
    </source>
</evidence>
<accession>A0A371AXT9</accession>
<organism evidence="14 15">
    <name type="scientific">Anaerosacchariphilus polymeriproducens</name>
    <dbReference type="NCBI Taxonomy" id="1812858"/>
    <lineage>
        <taxon>Bacteria</taxon>
        <taxon>Bacillati</taxon>
        <taxon>Bacillota</taxon>
        <taxon>Clostridia</taxon>
        <taxon>Lachnospirales</taxon>
        <taxon>Lachnospiraceae</taxon>
        <taxon>Anaerosacchariphilus</taxon>
    </lineage>
</organism>
<keyword evidence="15" id="KW-1185">Reference proteome</keyword>
<keyword evidence="4 11" id="KW-0658">Purine biosynthesis</keyword>
<feature type="binding site" evidence="11">
    <location>
        <position position="228"/>
    </location>
    <ligand>
        <name>NADP(+)</name>
        <dbReference type="ChEBI" id="CHEBI:58349"/>
    </ligand>
</feature>
<dbReference type="Proteomes" id="UP000255036">
    <property type="component" value="Unassembled WGS sequence"/>
</dbReference>
<evidence type="ECO:0000313" key="15">
    <source>
        <dbReference type="Proteomes" id="UP000255036"/>
    </source>
</evidence>
<dbReference type="InterPro" id="IPR000672">
    <property type="entry name" value="THF_DH/CycHdrlase"/>
</dbReference>
<comment type="similarity">
    <text evidence="11">Belongs to the tetrahydrofolate dehydrogenase/cyclohydrolase family.</text>
</comment>
<dbReference type="GO" id="GO:0005829">
    <property type="term" value="C:cytosol"/>
    <property type="evidence" value="ECO:0007669"/>
    <property type="project" value="TreeGrafter"/>
</dbReference>
<comment type="caution">
    <text evidence="11">Lacks conserved residue(s) required for the propagation of feature annotation.</text>
</comment>
<evidence type="ECO:0000259" key="12">
    <source>
        <dbReference type="Pfam" id="PF00763"/>
    </source>
</evidence>
<dbReference type="Gene3D" id="3.40.50.10860">
    <property type="entry name" value="Leucine Dehydrogenase, chain A, domain 1"/>
    <property type="match status" value="1"/>
</dbReference>
<dbReference type="RefSeq" id="WP_115481137.1">
    <property type="nucleotide sequence ID" value="NZ_QRCT01000013.1"/>
</dbReference>
<protein>
    <recommendedName>
        <fullName evidence="11">Bifunctional protein FolD</fullName>
    </recommendedName>
    <domain>
        <recommendedName>
            <fullName evidence="11">Methylenetetrahydrofolate dehydrogenase</fullName>
            <ecNumber evidence="11">1.5.1.5</ecNumber>
        </recommendedName>
    </domain>
    <domain>
        <recommendedName>
            <fullName evidence="11">Methenyltetrahydrofolate cyclohydrolase</fullName>
            <ecNumber evidence="11">3.5.4.9</ecNumber>
        </recommendedName>
    </domain>
</protein>
<gene>
    <name evidence="11" type="primary">folD</name>
    <name evidence="14" type="ORF">DWV06_05315</name>
</gene>
<keyword evidence="7 11" id="KW-0560">Oxidoreductase</keyword>
<reference evidence="14 15" key="1">
    <citation type="submission" date="2018-07" db="EMBL/GenBank/DDBJ databases">
        <title>Anaerosacharophilus polymeroproducens gen. nov. sp. nov., an anaerobic bacterium isolated from salt field.</title>
        <authorList>
            <person name="Kim W."/>
            <person name="Yang S.-H."/>
            <person name="Oh J."/>
            <person name="Lee J.-H."/>
            <person name="Kwon K.K."/>
        </authorList>
    </citation>
    <scope>NUCLEOTIDE SEQUENCE [LARGE SCALE GENOMIC DNA]</scope>
    <source>
        <strain evidence="14 15">MCWD5</strain>
    </source>
</reference>
<keyword evidence="8 11" id="KW-0368">Histidine biosynthesis</keyword>
<dbReference type="SUPFAM" id="SSF51735">
    <property type="entry name" value="NAD(P)-binding Rossmann-fold domains"/>
    <property type="match status" value="1"/>
</dbReference>
<dbReference type="GO" id="GO:0004488">
    <property type="term" value="F:methylenetetrahydrofolate dehydrogenase (NADP+) activity"/>
    <property type="evidence" value="ECO:0007669"/>
    <property type="project" value="UniProtKB-UniRule"/>
</dbReference>
<evidence type="ECO:0000256" key="5">
    <source>
        <dbReference type="ARBA" id="ARBA00022801"/>
    </source>
</evidence>
<dbReference type="OrthoDB" id="9803580at2"/>
<comment type="catalytic activity">
    <reaction evidence="11">
        <text>(6R)-5,10-methylene-5,6,7,8-tetrahydrofolate + NADP(+) = (6R)-5,10-methenyltetrahydrofolate + NADPH</text>
        <dbReference type="Rhea" id="RHEA:22812"/>
        <dbReference type="ChEBI" id="CHEBI:15636"/>
        <dbReference type="ChEBI" id="CHEBI:57455"/>
        <dbReference type="ChEBI" id="CHEBI:57783"/>
        <dbReference type="ChEBI" id="CHEBI:58349"/>
        <dbReference type="EC" id="1.5.1.5"/>
    </reaction>
</comment>
<comment type="function">
    <text evidence="11">Catalyzes the oxidation of 5,10-methylenetetrahydrofolate to 5,10-methenyltetrahydrofolate and then the hydrolysis of 5,10-methenyltetrahydrofolate to 10-formyltetrahydrofolate.</text>
</comment>
<dbReference type="GO" id="GO:0035999">
    <property type="term" value="P:tetrahydrofolate interconversion"/>
    <property type="evidence" value="ECO:0007669"/>
    <property type="project" value="UniProtKB-UniRule"/>
</dbReference>
<dbReference type="InterPro" id="IPR036291">
    <property type="entry name" value="NAD(P)-bd_dom_sf"/>
</dbReference>
<feature type="domain" description="Tetrahydrofolate dehydrogenase/cyclohydrolase NAD(P)-binding" evidence="13">
    <location>
        <begin position="136"/>
        <end position="277"/>
    </location>
</feature>
<dbReference type="EC" id="3.5.4.9" evidence="11"/>
<name>A0A371AXT9_9FIRM</name>
<dbReference type="PANTHER" id="PTHR48099:SF5">
    <property type="entry name" value="C-1-TETRAHYDROFOLATE SYNTHASE, CYTOPLASMIC"/>
    <property type="match status" value="1"/>
</dbReference>
<evidence type="ECO:0000256" key="7">
    <source>
        <dbReference type="ARBA" id="ARBA00023002"/>
    </source>
</evidence>
<dbReference type="CDD" id="cd01080">
    <property type="entry name" value="NAD_bind_m-THF_DH_Cyclohyd"/>
    <property type="match status" value="1"/>
</dbReference>
<evidence type="ECO:0000256" key="3">
    <source>
        <dbReference type="ARBA" id="ARBA00022605"/>
    </source>
</evidence>
<dbReference type="EMBL" id="QRCT01000013">
    <property type="protein sequence ID" value="RDU24393.1"/>
    <property type="molecule type" value="Genomic_DNA"/>
</dbReference>
<dbReference type="PRINTS" id="PR00085">
    <property type="entry name" value="THFDHDRGNASE"/>
</dbReference>
<dbReference type="GO" id="GO:0009086">
    <property type="term" value="P:methionine biosynthetic process"/>
    <property type="evidence" value="ECO:0007669"/>
    <property type="project" value="UniProtKB-KW"/>
</dbReference>
<comment type="pathway">
    <text evidence="1 11">One-carbon metabolism; tetrahydrofolate interconversion.</text>
</comment>
<evidence type="ECO:0000256" key="10">
    <source>
        <dbReference type="ARBA" id="ARBA00023268"/>
    </source>
</evidence>
<dbReference type="InterPro" id="IPR020630">
    <property type="entry name" value="THF_DH/CycHdrlase_cat_dom"/>
</dbReference>
<keyword evidence="2 11" id="KW-0554">One-carbon metabolism</keyword>
<comment type="subunit">
    <text evidence="11">Homodimer.</text>
</comment>
<evidence type="ECO:0000256" key="2">
    <source>
        <dbReference type="ARBA" id="ARBA00022563"/>
    </source>
</evidence>
<evidence type="ECO:0000256" key="8">
    <source>
        <dbReference type="ARBA" id="ARBA00023102"/>
    </source>
</evidence>
<dbReference type="GO" id="GO:0006164">
    <property type="term" value="P:purine nucleotide biosynthetic process"/>
    <property type="evidence" value="ECO:0007669"/>
    <property type="project" value="UniProtKB-KW"/>
</dbReference>
<evidence type="ECO:0000256" key="9">
    <source>
        <dbReference type="ARBA" id="ARBA00023167"/>
    </source>
</evidence>
<evidence type="ECO:0000259" key="13">
    <source>
        <dbReference type="Pfam" id="PF02882"/>
    </source>
</evidence>
<dbReference type="SUPFAM" id="SSF53223">
    <property type="entry name" value="Aminoacid dehydrogenase-like, N-terminal domain"/>
    <property type="match status" value="1"/>
</dbReference>
<evidence type="ECO:0000256" key="1">
    <source>
        <dbReference type="ARBA" id="ARBA00004777"/>
    </source>
</evidence>
<keyword evidence="9 11" id="KW-0486">Methionine biosynthesis</keyword>
<dbReference type="GO" id="GO:0004477">
    <property type="term" value="F:methenyltetrahydrofolate cyclohydrolase activity"/>
    <property type="evidence" value="ECO:0007669"/>
    <property type="project" value="UniProtKB-UniRule"/>
</dbReference>
<dbReference type="UniPathway" id="UPA00193"/>
<dbReference type="InterPro" id="IPR046346">
    <property type="entry name" value="Aminoacid_DH-like_N_sf"/>
</dbReference>
<evidence type="ECO:0000256" key="11">
    <source>
        <dbReference type="HAMAP-Rule" id="MF_01576"/>
    </source>
</evidence>
<dbReference type="GO" id="GO:0000105">
    <property type="term" value="P:L-histidine biosynthetic process"/>
    <property type="evidence" value="ECO:0007669"/>
    <property type="project" value="UniProtKB-KW"/>
</dbReference>
<evidence type="ECO:0000313" key="14">
    <source>
        <dbReference type="EMBL" id="RDU24393.1"/>
    </source>
</evidence>
<dbReference type="FunFam" id="3.40.50.720:FF:000094">
    <property type="entry name" value="Bifunctional protein FolD"/>
    <property type="match status" value="1"/>
</dbReference>
<keyword evidence="10 11" id="KW-0511">Multifunctional enzyme</keyword>
<keyword evidence="3 11" id="KW-0028">Amino-acid biosynthesis</keyword>
<feature type="domain" description="Tetrahydrofolate dehydrogenase/cyclohydrolase catalytic" evidence="12">
    <location>
        <begin position="4"/>
        <end position="116"/>
    </location>
</feature>
<keyword evidence="6 11" id="KW-0521">NADP</keyword>
<dbReference type="EC" id="1.5.1.5" evidence="11"/>
<keyword evidence="5 11" id="KW-0378">Hydrolase</keyword>
<proteinExistence type="inferred from homology"/>
<comment type="catalytic activity">
    <reaction evidence="11">
        <text>(6R)-5,10-methenyltetrahydrofolate + H2O = (6R)-10-formyltetrahydrofolate + H(+)</text>
        <dbReference type="Rhea" id="RHEA:23700"/>
        <dbReference type="ChEBI" id="CHEBI:15377"/>
        <dbReference type="ChEBI" id="CHEBI:15378"/>
        <dbReference type="ChEBI" id="CHEBI:57455"/>
        <dbReference type="ChEBI" id="CHEBI:195366"/>
        <dbReference type="EC" id="3.5.4.9"/>
    </reaction>
</comment>